<evidence type="ECO:0000259" key="1">
    <source>
        <dbReference type="Pfam" id="PF13649"/>
    </source>
</evidence>
<name>A0A4U0SQ48_9ACTN</name>
<evidence type="ECO:0000313" key="3">
    <source>
        <dbReference type="Proteomes" id="UP000305778"/>
    </source>
</evidence>
<comment type="caution">
    <text evidence="2">The sequence shown here is derived from an EMBL/GenBank/DDBJ whole genome shotgun (WGS) entry which is preliminary data.</text>
</comment>
<evidence type="ECO:0000313" key="2">
    <source>
        <dbReference type="EMBL" id="TKA12210.1"/>
    </source>
</evidence>
<dbReference type="Gene3D" id="3.40.50.150">
    <property type="entry name" value="Vaccinia Virus protein VP39"/>
    <property type="match status" value="1"/>
</dbReference>
<dbReference type="OrthoDB" id="495703at2"/>
<dbReference type="GO" id="GO:0032259">
    <property type="term" value="P:methylation"/>
    <property type="evidence" value="ECO:0007669"/>
    <property type="project" value="UniProtKB-KW"/>
</dbReference>
<keyword evidence="2" id="KW-0808">Transferase</keyword>
<proteinExistence type="predicted"/>
<dbReference type="Proteomes" id="UP000305778">
    <property type="component" value="Unassembled WGS sequence"/>
</dbReference>
<feature type="domain" description="Methyltransferase" evidence="1">
    <location>
        <begin position="54"/>
        <end position="143"/>
    </location>
</feature>
<dbReference type="InterPro" id="IPR041698">
    <property type="entry name" value="Methyltransf_25"/>
</dbReference>
<dbReference type="GO" id="GO:0008168">
    <property type="term" value="F:methyltransferase activity"/>
    <property type="evidence" value="ECO:0007669"/>
    <property type="project" value="UniProtKB-KW"/>
</dbReference>
<dbReference type="SUPFAM" id="SSF53335">
    <property type="entry name" value="S-adenosyl-L-methionine-dependent methyltransferases"/>
    <property type="match status" value="1"/>
</dbReference>
<dbReference type="RefSeq" id="WP_136722743.1">
    <property type="nucleotide sequence ID" value="NZ_SUMC01000005.1"/>
</dbReference>
<dbReference type="InterPro" id="IPR029063">
    <property type="entry name" value="SAM-dependent_MTases_sf"/>
</dbReference>
<dbReference type="Pfam" id="PF13649">
    <property type="entry name" value="Methyltransf_25"/>
    <property type="match status" value="1"/>
</dbReference>
<reference evidence="2 3" key="1">
    <citation type="submission" date="2019-04" db="EMBL/GenBank/DDBJ databases">
        <title>Streptomyces oryziradicis sp. nov., a novel actinomycete isolated from rhizosphere soil of rice (Oryza sativa L.).</title>
        <authorList>
            <person name="Li C."/>
        </authorList>
    </citation>
    <scope>NUCLEOTIDE SEQUENCE [LARGE SCALE GENOMIC DNA]</scope>
    <source>
        <strain evidence="2 3">NEAU-C40</strain>
    </source>
</reference>
<sequence length="240" mass="25718">MNVSSGYSQAWESFWRDAPDGEGSVFWDAEPEVSAALHLPLFEPYFHAALPLADMGCGNGRQTRYLAGRYDRAVGLDLSAAAVEHARRQDPHGTAEYQLLDGADLTSVRRLHAELGDANVYLRGVLHQCELEDRAALAEGIAELAGERGRVFALELAGTAKGVLLGLAQRPQGPPAKLAAVFEHGIAPGEVLDEAVPGFFRAAGLEVLAHGELPLTTTEHRPDGTRIEVPANWLVAGRPA</sequence>
<keyword evidence="3" id="KW-1185">Reference proteome</keyword>
<keyword evidence="2" id="KW-0489">Methyltransferase</keyword>
<dbReference type="CDD" id="cd02440">
    <property type="entry name" value="AdoMet_MTases"/>
    <property type="match status" value="1"/>
</dbReference>
<gene>
    <name evidence="2" type="ORF">FCI23_07960</name>
</gene>
<accession>A0A4U0SQ48</accession>
<protein>
    <submittedName>
        <fullName evidence="2">Class I SAM-dependent methyltransferase</fullName>
    </submittedName>
</protein>
<organism evidence="2 3">
    <name type="scientific">Actinacidiphila oryziradicis</name>
    <dbReference type="NCBI Taxonomy" id="2571141"/>
    <lineage>
        <taxon>Bacteria</taxon>
        <taxon>Bacillati</taxon>
        <taxon>Actinomycetota</taxon>
        <taxon>Actinomycetes</taxon>
        <taxon>Kitasatosporales</taxon>
        <taxon>Streptomycetaceae</taxon>
        <taxon>Actinacidiphila</taxon>
    </lineage>
</organism>
<dbReference type="EMBL" id="SUMC01000005">
    <property type="protein sequence ID" value="TKA12210.1"/>
    <property type="molecule type" value="Genomic_DNA"/>
</dbReference>
<dbReference type="AlphaFoldDB" id="A0A4U0SQ48"/>